<feature type="region of interest" description="Disordered" evidence="1">
    <location>
        <begin position="1"/>
        <end position="38"/>
    </location>
</feature>
<sequence>MENANLSNTSSSLPDSAHPLSPNPVPPPPPIPTSPTGEPPKFPLFPILAGILLMILVATGTFFLGKSQNRPNTLSNPSTSSSPTSSPTIPLSPTIDPTADWKTYNNTLNNFSFKYPPTWTIDATNDQEKQNILIKLTKDDATITLYINLYGIGGVGRDYEGTPMTFNGKTVYEYKWIYPNNNTVSYGLTDELKNTLGVFRMNNQTHSIVLTYPQEYEKTNKSKEILTEFHQILQTFKFSDSTQAVDVSSWKTYSNSIYNISFQYPISTSGLSSQPRELNNPDAKQFIVTIDLPSSSFTLDIQQREETKNYLDNPPITTYAAKTFTWDIFITKTGYCDGAECGPPFVAYQMYKNGYRYVFTFHNQTEISELQKTIISSFQFI</sequence>
<dbReference type="EMBL" id="MFJE01000011">
    <property type="protein sequence ID" value="OGG14802.1"/>
    <property type="molecule type" value="Genomic_DNA"/>
</dbReference>
<keyword evidence="2" id="KW-0812">Transmembrane</keyword>
<reference evidence="3 4" key="1">
    <citation type="journal article" date="2016" name="Nat. Commun.">
        <title>Thousands of microbial genomes shed light on interconnected biogeochemical processes in an aquifer system.</title>
        <authorList>
            <person name="Anantharaman K."/>
            <person name="Brown C.T."/>
            <person name="Hug L.A."/>
            <person name="Sharon I."/>
            <person name="Castelle C.J."/>
            <person name="Probst A.J."/>
            <person name="Thomas B.C."/>
            <person name="Singh A."/>
            <person name="Wilkins M.J."/>
            <person name="Karaoz U."/>
            <person name="Brodie E.L."/>
            <person name="Williams K.H."/>
            <person name="Hubbard S.S."/>
            <person name="Banfield J.F."/>
        </authorList>
    </citation>
    <scope>NUCLEOTIDE SEQUENCE [LARGE SCALE GENOMIC DNA]</scope>
</reference>
<name>A0A1F5ZRT2_9BACT</name>
<evidence type="ECO:0000256" key="1">
    <source>
        <dbReference type="SAM" id="MobiDB-lite"/>
    </source>
</evidence>
<keyword evidence="2" id="KW-0472">Membrane</keyword>
<dbReference type="Proteomes" id="UP000177383">
    <property type="component" value="Unassembled WGS sequence"/>
</dbReference>
<evidence type="ECO:0000256" key="2">
    <source>
        <dbReference type="SAM" id="Phobius"/>
    </source>
</evidence>
<proteinExistence type="predicted"/>
<evidence type="ECO:0000313" key="4">
    <source>
        <dbReference type="Proteomes" id="UP000177383"/>
    </source>
</evidence>
<feature type="compositionally biased region" description="Pro residues" evidence="1">
    <location>
        <begin position="21"/>
        <end position="38"/>
    </location>
</feature>
<evidence type="ECO:0000313" key="3">
    <source>
        <dbReference type="EMBL" id="OGG14802.1"/>
    </source>
</evidence>
<feature type="compositionally biased region" description="Low complexity" evidence="1">
    <location>
        <begin position="71"/>
        <end position="94"/>
    </location>
</feature>
<comment type="caution">
    <text evidence="3">The sequence shown here is derived from an EMBL/GenBank/DDBJ whole genome shotgun (WGS) entry which is preliminary data.</text>
</comment>
<gene>
    <name evidence="3" type="ORF">A2773_06910</name>
</gene>
<dbReference type="STRING" id="1798375.A2773_06910"/>
<keyword evidence="2" id="KW-1133">Transmembrane helix</keyword>
<dbReference type="AlphaFoldDB" id="A0A1F5ZRT2"/>
<feature type="transmembrane region" description="Helical" evidence="2">
    <location>
        <begin position="44"/>
        <end position="65"/>
    </location>
</feature>
<organism evidence="3 4">
    <name type="scientific">Candidatus Gottesmanbacteria bacterium RIFCSPHIGHO2_01_FULL_39_10</name>
    <dbReference type="NCBI Taxonomy" id="1798375"/>
    <lineage>
        <taxon>Bacteria</taxon>
        <taxon>Candidatus Gottesmaniibacteriota</taxon>
    </lineage>
</organism>
<feature type="region of interest" description="Disordered" evidence="1">
    <location>
        <begin position="69"/>
        <end position="94"/>
    </location>
</feature>
<feature type="compositionally biased region" description="Polar residues" evidence="1">
    <location>
        <begin position="1"/>
        <end position="14"/>
    </location>
</feature>
<protein>
    <submittedName>
        <fullName evidence="3">Uncharacterized protein</fullName>
    </submittedName>
</protein>
<accession>A0A1F5ZRT2</accession>